<keyword evidence="3" id="KW-1185">Reference proteome</keyword>
<evidence type="ECO:0000256" key="1">
    <source>
        <dbReference type="SAM" id="SignalP"/>
    </source>
</evidence>
<accession>A0A229SBI9</accession>
<organism evidence="2 3">
    <name type="scientific">Amycolatopsis thailandensis</name>
    <dbReference type="NCBI Taxonomy" id="589330"/>
    <lineage>
        <taxon>Bacteria</taxon>
        <taxon>Bacillati</taxon>
        <taxon>Actinomycetota</taxon>
        <taxon>Actinomycetes</taxon>
        <taxon>Pseudonocardiales</taxon>
        <taxon>Pseudonocardiaceae</taxon>
        <taxon>Amycolatopsis</taxon>
    </lineage>
</organism>
<name>A0A229SBI9_9PSEU</name>
<evidence type="ECO:0000313" key="3">
    <source>
        <dbReference type="Proteomes" id="UP000215223"/>
    </source>
</evidence>
<gene>
    <name evidence="2" type="ORF">CFP71_14350</name>
</gene>
<dbReference type="RefSeq" id="WP_093934345.1">
    <property type="nucleotide sequence ID" value="NZ_JBHUSO010000070.1"/>
</dbReference>
<feature type="signal peptide" evidence="1">
    <location>
        <begin position="1"/>
        <end position="18"/>
    </location>
</feature>
<protein>
    <recommendedName>
        <fullName evidence="4">DUF2613 domain-containing protein</fullName>
    </recommendedName>
</protein>
<proteinExistence type="predicted"/>
<evidence type="ECO:0008006" key="4">
    <source>
        <dbReference type="Google" id="ProtNLM"/>
    </source>
</evidence>
<feature type="chain" id="PRO_5039221686" description="DUF2613 domain-containing protein" evidence="1">
    <location>
        <begin position="19"/>
        <end position="59"/>
    </location>
</feature>
<keyword evidence="1" id="KW-0732">Signal</keyword>
<dbReference type="EMBL" id="NMQT01000050">
    <property type="protein sequence ID" value="OXM56185.1"/>
    <property type="molecule type" value="Genomic_DNA"/>
</dbReference>
<dbReference type="Proteomes" id="UP000215223">
    <property type="component" value="Unassembled WGS sequence"/>
</dbReference>
<dbReference type="OrthoDB" id="3637693at2"/>
<evidence type="ECO:0000313" key="2">
    <source>
        <dbReference type="EMBL" id="OXM56185.1"/>
    </source>
</evidence>
<comment type="caution">
    <text evidence="2">The sequence shown here is derived from an EMBL/GenBank/DDBJ whole genome shotgun (WGS) entry which is preliminary data.</text>
</comment>
<dbReference type="AlphaFoldDB" id="A0A229SBI9"/>
<sequence length="59" mass="5844">MGTLIGAAAAVIIGLATAAGGSYALTNSADPDAAPQVQAKIKEQFNPNSGPEAVIYGNR</sequence>
<reference evidence="2 3" key="1">
    <citation type="submission" date="2017-07" db="EMBL/GenBank/DDBJ databases">
        <title>Amycolatopsis thailandensis Genome sequencing and assembly.</title>
        <authorList>
            <person name="Kaur N."/>
            <person name="Mayilraj S."/>
        </authorList>
    </citation>
    <scope>NUCLEOTIDE SEQUENCE [LARGE SCALE GENOMIC DNA]</scope>
    <source>
        <strain evidence="2 3">JCM 16380</strain>
    </source>
</reference>